<dbReference type="Proteomes" id="UP000799750">
    <property type="component" value="Unassembled WGS sequence"/>
</dbReference>
<feature type="domain" description="AB hydrolase-1" evidence="1">
    <location>
        <begin position="27"/>
        <end position="266"/>
    </location>
</feature>
<dbReference type="PANTHER" id="PTHR43798:SF33">
    <property type="entry name" value="HYDROLASE, PUTATIVE (AFU_ORTHOLOGUE AFUA_2G14860)-RELATED"/>
    <property type="match status" value="1"/>
</dbReference>
<dbReference type="Pfam" id="PF00561">
    <property type="entry name" value="Abhydrolase_1"/>
    <property type="match status" value="1"/>
</dbReference>
<dbReference type="PRINTS" id="PR00111">
    <property type="entry name" value="ABHYDROLASE"/>
</dbReference>
<dbReference type="InterPro" id="IPR029058">
    <property type="entry name" value="AB_hydrolase_fold"/>
</dbReference>
<accession>A0A6A6QCS2</accession>
<dbReference type="InterPro" id="IPR000073">
    <property type="entry name" value="AB_hydrolase_1"/>
</dbReference>
<evidence type="ECO:0000259" key="1">
    <source>
        <dbReference type="Pfam" id="PF00561"/>
    </source>
</evidence>
<dbReference type="OrthoDB" id="6431331at2759"/>
<dbReference type="GO" id="GO:0016787">
    <property type="term" value="F:hydrolase activity"/>
    <property type="evidence" value="ECO:0007669"/>
    <property type="project" value="UniProtKB-KW"/>
</dbReference>
<sequence>MALPSLATHHTLINSTRIAYGIYGTGPPIVLIHGTPSSSLIFRHILPHLTPNYRVHLFDLLGYGLSERPWDPSIDTSISGQVPILEGLLTHWKLDSAHIVAHDIGGGIAQRFAVFSPARVRSLTLIDVVSFDSYPSARTKAQMTNGLETLIKAPSEDHDAHFREWLLSTVHAPERLAGEVLETYMAYISGPVGQGSFFQHQVRHYDPKHTMEIVERVGELGRLPVKLIWGKDDKWQVVDWAYRLNNAISGSELDVIEDCGHFSPEDQPEKVAGVLVGFLKRHTK</sequence>
<protein>
    <submittedName>
        <fullName evidence="2">Alpha/beta hydrolase</fullName>
    </submittedName>
</protein>
<name>A0A6A6QCS2_9PEZI</name>
<dbReference type="PRINTS" id="PR00412">
    <property type="entry name" value="EPOXHYDRLASE"/>
</dbReference>
<proteinExistence type="predicted"/>
<dbReference type="EMBL" id="MU004199">
    <property type="protein sequence ID" value="KAF2489257.1"/>
    <property type="molecule type" value="Genomic_DNA"/>
</dbReference>
<dbReference type="AlphaFoldDB" id="A0A6A6QCS2"/>
<dbReference type="InterPro" id="IPR050266">
    <property type="entry name" value="AB_hydrolase_sf"/>
</dbReference>
<reference evidence="2" key="1">
    <citation type="journal article" date="2020" name="Stud. Mycol.">
        <title>101 Dothideomycetes genomes: a test case for predicting lifestyles and emergence of pathogens.</title>
        <authorList>
            <person name="Haridas S."/>
            <person name="Albert R."/>
            <person name="Binder M."/>
            <person name="Bloem J."/>
            <person name="Labutti K."/>
            <person name="Salamov A."/>
            <person name="Andreopoulos B."/>
            <person name="Baker S."/>
            <person name="Barry K."/>
            <person name="Bills G."/>
            <person name="Bluhm B."/>
            <person name="Cannon C."/>
            <person name="Castanera R."/>
            <person name="Culley D."/>
            <person name="Daum C."/>
            <person name="Ezra D."/>
            <person name="Gonzalez J."/>
            <person name="Henrissat B."/>
            <person name="Kuo A."/>
            <person name="Liang C."/>
            <person name="Lipzen A."/>
            <person name="Lutzoni F."/>
            <person name="Magnuson J."/>
            <person name="Mondo S."/>
            <person name="Nolan M."/>
            <person name="Ohm R."/>
            <person name="Pangilinan J."/>
            <person name="Park H.-J."/>
            <person name="Ramirez L."/>
            <person name="Alfaro M."/>
            <person name="Sun H."/>
            <person name="Tritt A."/>
            <person name="Yoshinaga Y."/>
            <person name="Zwiers L.-H."/>
            <person name="Turgeon B."/>
            <person name="Goodwin S."/>
            <person name="Spatafora J."/>
            <person name="Crous P."/>
            <person name="Grigoriev I."/>
        </authorList>
    </citation>
    <scope>NUCLEOTIDE SEQUENCE</scope>
    <source>
        <strain evidence="2">CBS 269.34</strain>
    </source>
</reference>
<organism evidence="2 3">
    <name type="scientific">Lophium mytilinum</name>
    <dbReference type="NCBI Taxonomy" id="390894"/>
    <lineage>
        <taxon>Eukaryota</taxon>
        <taxon>Fungi</taxon>
        <taxon>Dikarya</taxon>
        <taxon>Ascomycota</taxon>
        <taxon>Pezizomycotina</taxon>
        <taxon>Dothideomycetes</taxon>
        <taxon>Pleosporomycetidae</taxon>
        <taxon>Mytilinidiales</taxon>
        <taxon>Mytilinidiaceae</taxon>
        <taxon>Lophium</taxon>
    </lineage>
</organism>
<dbReference type="Gene3D" id="3.40.50.1820">
    <property type="entry name" value="alpha/beta hydrolase"/>
    <property type="match status" value="1"/>
</dbReference>
<evidence type="ECO:0000313" key="3">
    <source>
        <dbReference type="Proteomes" id="UP000799750"/>
    </source>
</evidence>
<keyword evidence="3" id="KW-1185">Reference proteome</keyword>
<keyword evidence="2" id="KW-0378">Hydrolase</keyword>
<evidence type="ECO:0000313" key="2">
    <source>
        <dbReference type="EMBL" id="KAF2489257.1"/>
    </source>
</evidence>
<dbReference type="SUPFAM" id="SSF53474">
    <property type="entry name" value="alpha/beta-Hydrolases"/>
    <property type="match status" value="1"/>
</dbReference>
<dbReference type="PANTHER" id="PTHR43798">
    <property type="entry name" value="MONOACYLGLYCEROL LIPASE"/>
    <property type="match status" value="1"/>
</dbReference>
<gene>
    <name evidence="2" type="ORF">BU16DRAFT_176477</name>
</gene>
<dbReference type="InterPro" id="IPR000639">
    <property type="entry name" value="Epox_hydrolase-like"/>
</dbReference>
<dbReference type="GO" id="GO:0016020">
    <property type="term" value="C:membrane"/>
    <property type="evidence" value="ECO:0007669"/>
    <property type="project" value="TreeGrafter"/>
</dbReference>